<protein>
    <submittedName>
        <fullName evidence="2">Uncharacterized protein</fullName>
    </submittedName>
</protein>
<sequence>MVRHTAVSSDEYEEHLRQETGLSPHEILTGRAMKLPAAPASALVNMTDDMVLDYCKDLADVVRSFSH</sequence>
<dbReference type="Proteomes" id="UP001066276">
    <property type="component" value="Chromosome 6"/>
</dbReference>
<accession>A0AAV7Q1Y8</accession>
<gene>
    <name evidence="2" type="ORF">NDU88_001043</name>
</gene>
<evidence type="ECO:0000313" key="2">
    <source>
        <dbReference type="EMBL" id="KAJ1134592.1"/>
    </source>
</evidence>
<reference evidence="2" key="1">
    <citation type="journal article" date="2022" name="bioRxiv">
        <title>Sequencing and chromosome-scale assembly of the giantPleurodeles waltlgenome.</title>
        <authorList>
            <person name="Brown T."/>
            <person name="Elewa A."/>
            <person name="Iarovenko S."/>
            <person name="Subramanian E."/>
            <person name="Araus A.J."/>
            <person name="Petzold A."/>
            <person name="Susuki M."/>
            <person name="Suzuki K.-i.T."/>
            <person name="Hayashi T."/>
            <person name="Toyoda A."/>
            <person name="Oliveira C."/>
            <person name="Osipova E."/>
            <person name="Leigh N.D."/>
            <person name="Simon A."/>
            <person name="Yun M.H."/>
        </authorList>
    </citation>
    <scope>NUCLEOTIDE SEQUENCE</scope>
    <source>
        <strain evidence="2">20211129_DDA</strain>
        <tissue evidence="2">Liver</tissue>
    </source>
</reference>
<evidence type="ECO:0000313" key="3">
    <source>
        <dbReference type="Proteomes" id="UP001066276"/>
    </source>
</evidence>
<evidence type="ECO:0000256" key="1">
    <source>
        <dbReference type="SAM" id="MobiDB-lite"/>
    </source>
</evidence>
<dbReference type="EMBL" id="JANPWB010000010">
    <property type="protein sequence ID" value="KAJ1134592.1"/>
    <property type="molecule type" value="Genomic_DNA"/>
</dbReference>
<name>A0AAV7Q1Y8_PLEWA</name>
<comment type="caution">
    <text evidence="2">The sequence shown here is derived from an EMBL/GenBank/DDBJ whole genome shotgun (WGS) entry which is preliminary data.</text>
</comment>
<organism evidence="2 3">
    <name type="scientific">Pleurodeles waltl</name>
    <name type="common">Iberian ribbed newt</name>
    <dbReference type="NCBI Taxonomy" id="8319"/>
    <lineage>
        <taxon>Eukaryota</taxon>
        <taxon>Metazoa</taxon>
        <taxon>Chordata</taxon>
        <taxon>Craniata</taxon>
        <taxon>Vertebrata</taxon>
        <taxon>Euteleostomi</taxon>
        <taxon>Amphibia</taxon>
        <taxon>Batrachia</taxon>
        <taxon>Caudata</taxon>
        <taxon>Salamandroidea</taxon>
        <taxon>Salamandridae</taxon>
        <taxon>Pleurodelinae</taxon>
        <taxon>Pleurodeles</taxon>
    </lineage>
</organism>
<dbReference type="AlphaFoldDB" id="A0AAV7Q1Y8"/>
<feature type="region of interest" description="Disordered" evidence="1">
    <location>
        <begin position="1"/>
        <end position="24"/>
    </location>
</feature>
<keyword evidence="3" id="KW-1185">Reference proteome</keyword>
<proteinExistence type="predicted"/>